<keyword evidence="5 6" id="KW-0472">Membrane</keyword>
<protein>
    <submittedName>
        <fullName evidence="8">EamA family transporter</fullName>
    </submittedName>
</protein>
<evidence type="ECO:0000259" key="7">
    <source>
        <dbReference type="Pfam" id="PF00892"/>
    </source>
</evidence>
<dbReference type="SUPFAM" id="SSF103481">
    <property type="entry name" value="Multidrug resistance efflux transporter EmrE"/>
    <property type="match status" value="2"/>
</dbReference>
<dbReference type="InterPro" id="IPR000620">
    <property type="entry name" value="EamA_dom"/>
</dbReference>
<dbReference type="Proteomes" id="UP000445582">
    <property type="component" value="Unassembled WGS sequence"/>
</dbReference>
<evidence type="ECO:0000256" key="4">
    <source>
        <dbReference type="ARBA" id="ARBA00022989"/>
    </source>
</evidence>
<dbReference type="EMBL" id="WTYN01000001">
    <property type="protein sequence ID" value="MXO63161.1"/>
    <property type="molecule type" value="Genomic_DNA"/>
</dbReference>
<evidence type="ECO:0000256" key="6">
    <source>
        <dbReference type="SAM" id="Phobius"/>
    </source>
</evidence>
<gene>
    <name evidence="8" type="ORF">GRI48_09075</name>
</gene>
<dbReference type="GO" id="GO:0016020">
    <property type="term" value="C:membrane"/>
    <property type="evidence" value="ECO:0007669"/>
    <property type="project" value="UniProtKB-SubCell"/>
</dbReference>
<dbReference type="PANTHER" id="PTHR32322">
    <property type="entry name" value="INNER MEMBRANE TRANSPORTER"/>
    <property type="match status" value="1"/>
</dbReference>
<name>A0A844YG83_9SPHN</name>
<reference evidence="8 9" key="1">
    <citation type="submission" date="2019-12" db="EMBL/GenBank/DDBJ databases">
        <title>Genomic-based taxomic classification of the family Erythrobacteraceae.</title>
        <authorList>
            <person name="Xu L."/>
        </authorList>
    </citation>
    <scope>NUCLEOTIDE SEQUENCE [LARGE SCALE GENOMIC DNA]</scope>
    <source>
        <strain evidence="8 9">MCCC 1A09965</strain>
    </source>
</reference>
<comment type="similarity">
    <text evidence="2">Belongs to the EamA transporter family.</text>
</comment>
<accession>A0A844YG83</accession>
<evidence type="ECO:0000256" key="5">
    <source>
        <dbReference type="ARBA" id="ARBA00023136"/>
    </source>
</evidence>
<keyword evidence="4 6" id="KW-1133">Transmembrane helix</keyword>
<dbReference type="OrthoDB" id="2352272at2"/>
<keyword evidence="9" id="KW-1185">Reference proteome</keyword>
<feature type="transmembrane region" description="Helical" evidence="6">
    <location>
        <begin position="99"/>
        <end position="120"/>
    </location>
</feature>
<feature type="transmembrane region" description="Helical" evidence="6">
    <location>
        <begin position="193"/>
        <end position="214"/>
    </location>
</feature>
<feature type="transmembrane region" description="Helical" evidence="6">
    <location>
        <begin position="161"/>
        <end position="181"/>
    </location>
</feature>
<feature type="transmembrane region" description="Helical" evidence="6">
    <location>
        <begin position="257"/>
        <end position="275"/>
    </location>
</feature>
<dbReference type="PANTHER" id="PTHR32322:SF2">
    <property type="entry name" value="EAMA DOMAIN-CONTAINING PROTEIN"/>
    <property type="match status" value="1"/>
</dbReference>
<feature type="transmembrane region" description="Helical" evidence="6">
    <location>
        <begin position="132"/>
        <end position="149"/>
    </location>
</feature>
<dbReference type="InterPro" id="IPR037185">
    <property type="entry name" value="EmrE-like"/>
</dbReference>
<feature type="transmembrane region" description="Helical" evidence="6">
    <location>
        <begin position="226"/>
        <end position="245"/>
    </location>
</feature>
<organism evidence="8 9">
    <name type="scientific">Qipengyuania oceanensis</name>
    <dbReference type="NCBI Taxonomy" id="1463597"/>
    <lineage>
        <taxon>Bacteria</taxon>
        <taxon>Pseudomonadati</taxon>
        <taxon>Pseudomonadota</taxon>
        <taxon>Alphaproteobacteria</taxon>
        <taxon>Sphingomonadales</taxon>
        <taxon>Erythrobacteraceae</taxon>
        <taxon>Qipengyuania</taxon>
    </lineage>
</organism>
<comment type="caution">
    <text evidence="8">The sequence shown here is derived from an EMBL/GenBank/DDBJ whole genome shotgun (WGS) entry which is preliminary data.</text>
</comment>
<dbReference type="AlphaFoldDB" id="A0A844YG83"/>
<evidence type="ECO:0000256" key="3">
    <source>
        <dbReference type="ARBA" id="ARBA00022692"/>
    </source>
</evidence>
<feature type="domain" description="EamA" evidence="7">
    <location>
        <begin position="18"/>
        <end position="147"/>
    </location>
</feature>
<feature type="transmembrane region" description="Helical" evidence="6">
    <location>
        <begin position="12"/>
        <end position="31"/>
    </location>
</feature>
<comment type="subcellular location">
    <subcellularLocation>
        <location evidence="1">Membrane</location>
        <topology evidence="1">Multi-pass membrane protein</topology>
    </subcellularLocation>
</comment>
<feature type="transmembrane region" description="Helical" evidence="6">
    <location>
        <begin position="43"/>
        <end position="61"/>
    </location>
</feature>
<keyword evidence="3 6" id="KW-0812">Transmembrane</keyword>
<evidence type="ECO:0000313" key="9">
    <source>
        <dbReference type="Proteomes" id="UP000445582"/>
    </source>
</evidence>
<feature type="domain" description="EamA" evidence="7">
    <location>
        <begin position="163"/>
        <end position="298"/>
    </location>
</feature>
<evidence type="ECO:0000256" key="2">
    <source>
        <dbReference type="ARBA" id="ARBA00007362"/>
    </source>
</evidence>
<evidence type="ECO:0000313" key="8">
    <source>
        <dbReference type="EMBL" id="MXO63161.1"/>
    </source>
</evidence>
<evidence type="ECO:0000256" key="1">
    <source>
        <dbReference type="ARBA" id="ARBA00004141"/>
    </source>
</evidence>
<proteinExistence type="inferred from homology"/>
<dbReference type="Pfam" id="PF00892">
    <property type="entry name" value="EamA"/>
    <property type="match status" value="2"/>
</dbReference>
<dbReference type="InterPro" id="IPR050638">
    <property type="entry name" value="AA-Vitamin_Transporters"/>
</dbReference>
<sequence>MSGSSGSESLLAPKNLSAFLLVSLIWGGTWLVIRDQISSVPPTWSICYRFVVASAGMFALAKLRGEPFRLLPGAGKWVLALAVFQFSLNFGFVYRAEGYVTSGLVAVIFSLLVVPNAVLGKIYLGQPIRREFVVGSSIAAIGVAMLFAQEYRASPATLGEVLLGAALCIGGILSASFANILQATDGAKRQPLLTLLAWSMLGGAVLNAVVALLLEGPPQFDPRPSYALGVVYLGLAGSVVTFPLYYGLVRKVGAGTAAYSSVIVPVVAMILSTLFEGFVWGPLPAAGAAITLVGMVVAMRTRSAPPPRRATPEP</sequence>
<dbReference type="RefSeq" id="WP_160674337.1">
    <property type="nucleotide sequence ID" value="NZ_WTYN01000001.1"/>
</dbReference>
<feature type="transmembrane region" description="Helical" evidence="6">
    <location>
        <begin position="281"/>
        <end position="299"/>
    </location>
</feature>